<name>M8BAC0_AEGTA</name>
<dbReference type="PANTHER" id="PTHR34223">
    <property type="entry name" value="OS11G0201299 PROTEIN"/>
    <property type="match status" value="1"/>
</dbReference>
<dbReference type="PANTHER" id="PTHR34223:SF51">
    <property type="entry name" value="OS06G0556300 PROTEIN"/>
    <property type="match status" value="1"/>
</dbReference>
<dbReference type="InterPro" id="IPR001810">
    <property type="entry name" value="F-box_dom"/>
</dbReference>
<reference evidence="2" key="1">
    <citation type="submission" date="2015-06" db="UniProtKB">
        <authorList>
            <consortium name="EnsemblPlants"/>
        </authorList>
    </citation>
    <scope>IDENTIFICATION</scope>
</reference>
<organism evidence="2">
    <name type="scientific">Aegilops tauschii</name>
    <name type="common">Tausch's goatgrass</name>
    <name type="synonym">Aegilops squarrosa</name>
    <dbReference type="NCBI Taxonomy" id="37682"/>
    <lineage>
        <taxon>Eukaryota</taxon>
        <taxon>Viridiplantae</taxon>
        <taxon>Streptophyta</taxon>
        <taxon>Embryophyta</taxon>
        <taxon>Tracheophyta</taxon>
        <taxon>Spermatophyta</taxon>
        <taxon>Magnoliopsida</taxon>
        <taxon>Liliopsida</taxon>
        <taxon>Poales</taxon>
        <taxon>Poaceae</taxon>
        <taxon>BOP clade</taxon>
        <taxon>Pooideae</taxon>
        <taxon>Triticodae</taxon>
        <taxon>Triticeae</taxon>
        <taxon>Triticinae</taxon>
        <taxon>Aegilops</taxon>
    </lineage>
</organism>
<protein>
    <recommendedName>
        <fullName evidence="1">F-box domain-containing protein</fullName>
    </recommendedName>
</protein>
<dbReference type="Pfam" id="PF00646">
    <property type="entry name" value="F-box"/>
    <property type="match status" value="1"/>
</dbReference>
<dbReference type="AlphaFoldDB" id="M8BAC0"/>
<dbReference type="InterPro" id="IPR053197">
    <property type="entry name" value="F-box_SCFL_complex_component"/>
</dbReference>
<evidence type="ECO:0000259" key="1">
    <source>
        <dbReference type="Pfam" id="PF00646"/>
    </source>
</evidence>
<evidence type="ECO:0000313" key="2">
    <source>
        <dbReference type="EnsemblPlants" id="EMT10605"/>
    </source>
</evidence>
<accession>M8BAC0</accession>
<sequence>MQGEKQTMPPSSSRDAADLISGLDDDLLLHVLCFMPEARDVARTSALSRRWRDISTRAPVLHFCVGQGGGSTTKKSSAL</sequence>
<dbReference type="InterPro" id="IPR036047">
    <property type="entry name" value="F-box-like_dom_sf"/>
</dbReference>
<dbReference type="Gene3D" id="1.20.1280.50">
    <property type="match status" value="1"/>
</dbReference>
<proteinExistence type="predicted"/>
<dbReference type="EnsemblPlants" id="EMT10605">
    <property type="protein sequence ID" value="EMT10605"/>
    <property type="gene ID" value="F775_43386"/>
</dbReference>
<dbReference type="SUPFAM" id="SSF81383">
    <property type="entry name" value="F-box domain"/>
    <property type="match status" value="1"/>
</dbReference>
<feature type="domain" description="F-box" evidence="1">
    <location>
        <begin position="20"/>
        <end position="59"/>
    </location>
</feature>